<name>B4FSZ3_MAIZE</name>
<dbReference type="AlphaFoldDB" id="B4FSZ3"/>
<dbReference type="InterPro" id="IPR001611">
    <property type="entry name" value="Leu-rich_rpt"/>
</dbReference>
<dbReference type="Gene3D" id="3.80.10.10">
    <property type="entry name" value="Ribonuclease Inhibitor"/>
    <property type="match status" value="1"/>
</dbReference>
<dbReference type="PANTHER" id="PTHR32093">
    <property type="entry name" value="LEUCINE-RICH REPEAT EXTENSIN-LIKE PROTEIN 3-RELATED"/>
    <property type="match status" value="1"/>
</dbReference>
<evidence type="ECO:0008006" key="6">
    <source>
        <dbReference type="Google" id="ProtNLM"/>
    </source>
</evidence>
<evidence type="ECO:0000256" key="2">
    <source>
        <dbReference type="ARBA" id="ARBA00022525"/>
    </source>
</evidence>
<dbReference type="SUPFAM" id="SSF52058">
    <property type="entry name" value="L domain-like"/>
    <property type="match status" value="1"/>
</dbReference>
<dbReference type="GO" id="GO:0005576">
    <property type="term" value="C:extracellular region"/>
    <property type="evidence" value="ECO:0007669"/>
    <property type="project" value="UniProtKB-SubCell"/>
</dbReference>
<keyword evidence="4" id="KW-0677">Repeat</keyword>
<accession>B4FSZ3</accession>
<dbReference type="InterPro" id="IPR051582">
    <property type="entry name" value="LRR_extensin-like_regulator"/>
</dbReference>
<dbReference type="PANTHER" id="PTHR32093:SF159">
    <property type="entry name" value="OS02G0616100 PROTEIN"/>
    <property type="match status" value="1"/>
</dbReference>
<reference evidence="5" key="1">
    <citation type="journal article" date="2009" name="PLoS Genet.">
        <title>Sequencing, mapping, and analysis of 27,455 maize full-length cDNAs.</title>
        <authorList>
            <person name="Soderlund C."/>
            <person name="Descour A."/>
            <person name="Kudrna D."/>
            <person name="Bomhoff M."/>
            <person name="Boyd L."/>
            <person name="Currie J."/>
            <person name="Angelova A."/>
            <person name="Collura K."/>
            <person name="Wissotski M."/>
            <person name="Ashley E."/>
            <person name="Morrow D."/>
            <person name="Fernandes J."/>
            <person name="Walbot V."/>
            <person name="Yu Y."/>
        </authorList>
    </citation>
    <scope>NUCLEOTIDE SEQUENCE</scope>
    <source>
        <strain evidence="5">B73</strain>
    </source>
</reference>
<evidence type="ECO:0000313" key="5">
    <source>
        <dbReference type="EMBL" id="ACF85236.1"/>
    </source>
</evidence>
<evidence type="ECO:0000256" key="3">
    <source>
        <dbReference type="ARBA" id="ARBA00022729"/>
    </source>
</evidence>
<evidence type="ECO:0000256" key="1">
    <source>
        <dbReference type="ARBA" id="ARBA00004613"/>
    </source>
</evidence>
<dbReference type="Pfam" id="PF00560">
    <property type="entry name" value="LRR_1"/>
    <property type="match status" value="2"/>
</dbReference>
<dbReference type="InterPro" id="IPR032675">
    <property type="entry name" value="LRR_dom_sf"/>
</dbReference>
<protein>
    <recommendedName>
        <fullName evidence="6">Leucine-rich repeat (LRR) family protein</fullName>
    </recommendedName>
</protein>
<dbReference type="EMBL" id="BT040231">
    <property type="protein sequence ID" value="ACF85236.1"/>
    <property type="molecule type" value="mRNA"/>
</dbReference>
<keyword evidence="2" id="KW-0964">Secreted</keyword>
<proteinExistence type="evidence at transcript level"/>
<dbReference type="ExpressionAtlas" id="B4FSZ3">
    <property type="expression patterns" value="baseline and differential"/>
</dbReference>
<organism evidence="5">
    <name type="scientific">Zea mays</name>
    <name type="common">Maize</name>
    <dbReference type="NCBI Taxonomy" id="4577"/>
    <lineage>
        <taxon>Eukaryota</taxon>
        <taxon>Viridiplantae</taxon>
        <taxon>Streptophyta</taxon>
        <taxon>Embryophyta</taxon>
        <taxon>Tracheophyta</taxon>
        <taxon>Spermatophyta</taxon>
        <taxon>Magnoliopsida</taxon>
        <taxon>Liliopsida</taxon>
        <taxon>Poales</taxon>
        <taxon>Poaceae</taxon>
        <taxon>PACMAD clade</taxon>
        <taxon>Panicoideae</taxon>
        <taxon>Andropogonodae</taxon>
        <taxon>Andropogoneae</taxon>
        <taxon>Tripsacinae</taxon>
        <taxon>Zea</taxon>
    </lineage>
</organism>
<comment type="subcellular location">
    <subcellularLocation>
        <location evidence="1">Secreted</location>
    </subcellularLocation>
</comment>
<keyword evidence="3" id="KW-0732">Signal</keyword>
<sequence>MSIISAKSRTTCSRSIMDNHLMSSFTILLLSSFAATVAYPARNELQPNQMKNHHSSVSSYNPQPKDFPTEQLYRAYLIIQRFKNTIISDPKNVTATWIGHDLCGETTYVGFYCGSPAGGDKKLTVTGVILNGYNLHAPTLEGFVNQLPDLALSHAASNNFGGDIPQLTGLGYMYELSVAVKDLQLQARPKRDIPPDSTVGLGGNTHGHGHLGNCIIADFNFSFNVGIGKGHKFPGFTDAKALLLNHNNLSGPLPSNLGFSKLSYLALANNKLTGPIPPSISNLEDSLFEVLLLNNQLSGCLPHELGMLTKAAVIDAGMNQLTGPIPSSFSCLISVEQLNLAGNRLYGQVPDALCKLAGPAGRLANLTLSGNYFTSAGPACAALIKDGVLDVKNNCIPGLTNQRRPAECAAFQSQPKTCPAASTQVTCPAAAASRNAAAPGERKVKDYSSYVTYATLHD</sequence>
<evidence type="ECO:0000256" key="4">
    <source>
        <dbReference type="ARBA" id="ARBA00022737"/>
    </source>
</evidence>